<reference evidence="2 3" key="1">
    <citation type="submission" date="2023-07" db="EMBL/GenBank/DDBJ databases">
        <title>Sorghum-associated microbial communities from plants grown in Nebraska, USA.</title>
        <authorList>
            <person name="Schachtman D."/>
        </authorList>
    </citation>
    <scope>NUCLEOTIDE SEQUENCE [LARGE SCALE GENOMIC DNA]</scope>
    <source>
        <strain evidence="2 3">BE314</strain>
    </source>
</reference>
<sequence length="321" mass="34956">MPLPFRRFATALAGMGVALAAQGGLPGTVWHSFSDLGNPQGTFASNPNSGASVMVDDEKWRSPWPDGSRFIQRDHSSQGGDETRLTVRKTSDRSVLVDQVVDGYLASDVRASPLAAHQILASWGKSFFAPRGSIVYDFNTQRLLYATQPSKTPDALDWMPDGSLLRVRPSGEISRVMLGRGEQPITRLRWPESRVPEAVHVSPDGSKVLLQLAAIRDTGSVAGVDLWMMNVDGSQLRRFTKNDLISNAFWSPDGRYVAFVKDTGVSCSEFSCRGSCTVWYAEATASNVVAVPPSGDARQFPLKRPDGSMTTMGCPMAAWTR</sequence>
<feature type="chain" id="PRO_5045212929" evidence="1">
    <location>
        <begin position="21"/>
        <end position="321"/>
    </location>
</feature>
<dbReference type="GO" id="GO:0004177">
    <property type="term" value="F:aminopeptidase activity"/>
    <property type="evidence" value="ECO:0007669"/>
    <property type="project" value="UniProtKB-KW"/>
</dbReference>
<comment type="caution">
    <text evidence="2">The sequence shown here is derived from an EMBL/GenBank/DDBJ whole genome shotgun (WGS) entry which is preliminary data.</text>
</comment>
<dbReference type="Gene3D" id="2.120.10.30">
    <property type="entry name" value="TolB, C-terminal domain"/>
    <property type="match status" value="1"/>
</dbReference>
<name>A0ABU1YQ06_ROSSA</name>
<organism evidence="2 3">
    <name type="scientific">Roseateles saccharophilus</name>
    <name type="common">Pseudomonas saccharophila</name>
    <dbReference type="NCBI Taxonomy" id="304"/>
    <lineage>
        <taxon>Bacteria</taxon>
        <taxon>Pseudomonadati</taxon>
        <taxon>Pseudomonadota</taxon>
        <taxon>Betaproteobacteria</taxon>
        <taxon>Burkholderiales</taxon>
        <taxon>Sphaerotilaceae</taxon>
        <taxon>Roseateles</taxon>
    </lineage>
</organism>
<evidence type="ECO:0000256" key="1">
    <source>
        <dbReference type="SAM" id="SignalP"/>
    </source>
</evidence>
<keyword evidence="2" id="KW-0378">Hydrolase</keyword>
<keyword evidence="2" id="KW-0031">Aminopeptidase</keyword>
<dbReference type="Proteomes" id="UP001180453">
    <property type="component" value="Unassembled WGS sequence"/>
</dbReference>
<evidence type="ECO:0000313" key="2">
    <source>
        <dbReference type="EMBL" id="MDR7270948.1"/>
    </source>
</evidence>
<proteinExistence type="predicted"/>
<dbReference type="InterPro" id="IPR011042">
    <property type="entry name" value="6-blade_b-propeller_TolB-like"/>
</dbReference>
<dbReference type="RefSeq" id="WP_310267341.1">
    <property type="nucleotide sequence ID" value="NZ_JAVDXU010000002.1"/>
</dbReference>
<protein>
    <submittedName>
        <fullName evidence="2">Dipeptidyl aminopeptidase/acylaminoacyl peptidase</fullName>
    </submittedName>
</protein>
<keyword evidence="3" id="KW-1185">Reference proteome</keyword>
<gene>
    <name evidence="2" type="ORF">J2X20_003606</name>
</gene>
<keyword evidence="2" id="KW-0645">Protease</keyword>
<keyword evidence="1" id="KW-0732">Signal</keyword>
<evidence type="ECO:0000313" key="3">
    <source>
        <dbReference type="Proteomes" id="UP001180453"/>
    </source>
</evidence>
<dbReference type="SUPFAM" id="SSF69304">
    <property type="entry name" value="Tricorn protease N-terminal domain"/>
    <property type="match status" value="1"/>
</dbReference>
<feature type="signal peptide" evidence="1">
    <location>
        <begin position="1"/>
        <end position="20"/>
    </location>
</feature>
<dbReference type="EMBL" id="JAVDXU010000002">
    <property type="protein sequence ID" value="MDR7270948.1"/>
    <property type="molecule type" value="Genomic_DNA"/>
</dbReference>
<accession>A0ABU1YQ06</accession>